<dbReference type="EMBL" id="CP001654">
    <property type="protein sequence ID" value="ACS87781.1"/>
    <property type="molecule type" value="Genomic_DNA"/>
</dbReference>
<evidence type="ECO:0000256" key="1">
    <source>
        <dbReference type="SAM" id="MobiDB-lite"/>
    </source>
</evidence>
<feature type="compositionally biased region" description="Polar residues" evidence="1">
    <location>
        <begin position="1"/>
        <end position="21"/>
    </location>
</feature>
<evidence type="ECO:0000313" key="2">
    <source>
        <dbReference type="EMBL" id="ACS87781.1"/>
    </source>
</evidence>
<proteinExistence type="predicted"/>
<organism evidence="2 3">
    <name type="scientific">Musicola paradisiaca (strain Ech703)</name>
    <name type="common">Dickeya paradisiaca</name>
    <name type="synonym">Dickeya dadantii</name>
    <dbReference type="NCBI Taxonomy" id="579405"/>
    <lineage>
        <taxon>Bacteria</taxon>
        <taxon>Pseudomonadati</taxon>
        <taxon>Pseudomonadota</taxon>
        <taxon>Gammaproteobacteria</taxon>
        <taxon>Enterobacterales</taxon>
        <taxon>Pectobacteriaceae</taxon>
        <taxon>Musicola</taxon>
    </lineage>
</organism>
<gene>
    <name evidence="2" type="ordered locus">Dd703_4029</name>
</gene>
<feature type="compositionally biased region" description="Low complexity" evidence="1">
    <location>
        <begin position="22"/>
        <end position="37"/>
    </location>
</feature>
<protein>
    <submittedName>
        <fullName evidence="2">Uncharacterized protein</fullName>
    </submittedName>
</protein>
<keyword evidence="3" id="KW-1185">Reference proteome</keyword>
<dbReference type="HOGENOM" id="CLU_067799_0_1_6"/>
<feature type="region of interest" description="Disordered" evidence="1">
    <location>
        <begin position="1"/>
        <end position="37"/>
    </location>
</feature>
<dbReference type="RefSeq" id="WP_015855672.1">
    <property type="nucleotide sequence ID" value="NC_012880.1"/>
</dbReference>
<evidence type="ECO:0000313" key="3">
    <source>
        <dbReference type="Proteomes" id="UP000002734"/>
    </source>
</evidence>
<dbReference type="Proteomes" id="UP000002734">
    <property type="component" value="Chromosome"/>
</dbReference>
<dbReference type="KEGG" id="dda:Dd703_4029"/>
<sequence>MVSINTTASGTSVNGTTGTQVQSKTQSTGTSATATGSSSTKLSAFARLLSDAATRAETRDASLSRSQLRATAESALDEITGTNYANNKARYDAQLPDTDDADLLALAQQSTDYLNGKASNPFKGMSREQLALITYDDSGAFTVNERRAALSESNDQYNEWARKVVDKAVAEYNRTGKITSIYSDMLEFYQSQPAIEQAQYPDGYAVQLQAKITTTTSDTQTTSLFDTLNQWNNQNQNSTSTIPMMSLFTLLADSEQNEDNNPLSQPPGALGL</sequence>
<dbReference type="AlphaFoldDB" id="C6C774"/>
<dbReference type="STRING" id="579405.Dd703_4029"/>
<accession>C6C774</accession>
<reference evidence="2" key="1">
    <citation type="submission" date="2009-06" db="EMBL/GenBank/DDBJ databases">
        <title>Complete sequence of Dickeya dadantii Ech703.</title>
        <authorList>
            <consortium name="US DOE Joint Genome Institute"/>
            <person name="Lucas S."/>
            <person name="Copeland A."/>
            <person name="Lapidus A."/>
            <person name="Glavina del Rio T."/>
            <person name="Dalin E."/>
            <person name="Tice H."/>
            <person name="Bruce D."/>
            <person name="Goodwin L."/>
            <person name="Pitluck S."/>
            <person name="Chertkov O."/>
            <person name="Brettin T."/>
            <person name="Detter J.C."/>
            <person name="Han C."/>
            <person name="Larimer F."/>
            <person name="Land M."/>
            <person name="Hauser L."/>
            <person name="Kyrpides N."/>
            <person name="Mikhailova N."/>
            <person name="Balakrishnan V."/>
            <person name="Glasner J."/>
            <person name="Perna N.T."/>
        </authorList>
    </citation>
    <scope>NUCLEOTIDE SEQUENCE [LARGE SCALE GENOMIC DNA]</scope>
    <source>
        <strain evidence="2">Ech703</strain>
    </source>
</reference>
<name>C6C774_MUSP7</name>
<dbReference type="eggNOG" id="ENOG5030H1W">
    <property type="taxonomic scope" value="Bacteria"/>
</dbReference>